<feature type="transmembrane region" description="Helical" evidence="1">
    <location>
        <begin position="30"/>
        <end position="52"/>
    </location>
</feature>
<proteinExistence type="predicted"/>
<organism evidence="3 4">
    <name type="scientific">Devosia crocina</name>
    <dbReference type="NCBI Taxonomy" id="429728"/>
    <lineage>
        <taxon>Bacteria</taxon>
        <taxon>Pseudomonadati</taxon>
        <taxon>Pseudomonadota</taxon>
        <taxon>Alphaproteobacteria</taxon>
        <taxon>Hyphomicrobiales</taxon>
        <taxon>Devosiaceae</taxon>
        <taxon>Devosia</taxon>
    </lineage>
</organism>
<name>A0A1I7MWY2_9HYPH</name>
<sequence>MATHRPEHHSEPVLESGMDYAEHEKTYNGFLIGVKWSVIGTAALLIILYFVVQP</sequence>
<reference evidence="3 4" key="1">
    <citation type="submission" date="2016-10" db="EMBL/GenBank/DDBJ databases">
        <authorList>
            <person name="de Groot N.N."/>
        </authorList>
    </citation>
    <scope>NUCLEOTIDE SEQUENCE [LARGE SCALE GENOMIC DNA]</scope>
    <source>
        <strain evidence="3 4">IPL20</strain>
    </source>
</reference>
<keyword evidence="1" id="KW-1133">Transmembrane helix</keyword>
<dbReference type="AlphaFoldDB" id="A0A1I7MWY2"/>
<evidence type="ECO:0000256" key="1">
    <source>
        <dbReference type="SAM" id="Phobius"/>
    </source>
</evidence>
<evidence type="ECO:0000313" key="4">
    <source>
        <dbReference type="Proteomes" id="UP000199074"/>
    </source>
</evidence>
<accession>A0A1I7MWY2</accession>
<keyword evidence="1" id="KW-0472">Membrane</keyword>
<dbReference type="Proteomes" id="UP000199074">
    <property type="component" value="Unassembled WGS sequence"/>
</dbReference>
<dbReference type="SUPFAM" id="SSF81469">
    <property type="entry name" value="Bacterial aa3 type cytochrome c oxidase subunit IV"/>
    <property type="match status" value="1"/>
</dbReference>
<feature type="domain" description="Cytochrome c oxidase subunit IV bacterial aa3 type" evidence="2">
    <location>
        <begin position="17"/>
        <end position="51"/>
    </location>
</feature>
<keyword evidence="4" id="KW-1185">Reference proteome</keyword>
<dbReference type="EMBL" id="FPCK01000001">
    <property type="protein sequence ID" value="SFV26923.1"/>
    <property type="molecule type" value="Genomic_DNA"/>
</dbReference>
<protein>
    <submittedName>
        <fullName evidence="3">Aa3 type cytochrome c oxidase subunit IV</fullName>
    </submittedName>
</protein>
<keyword evidence="1" id="KW-0812">Transmembrane</keyword>
<dbReference type="OrthoDB" id="9812071at2"/>
<dbReference type="InterPro" id="IPR012422">
    <property type="entry name" value="Cyt_c_oxidase_su4_bac-aa3"/>
</dbReference>
<gene>
    <name evidence="3" type="ORF">SAMN05216456_0155</name>
</gene>
<dbReference type="STRING" id="429728.SAMN05216456_0155"/>
<dbReference type="InterPro" id="IPR036596">
    <property type="entry name" value="Cyt-C_aa3_sf"/>
</dbReference>
<dbReference type="Gene3D" id="1.20.5.160">
    <property type="entry name" value="Bacterial aa3 type cytochrome c oxidase subunit IV"/>
    <property type="match status" value="1"/>
</dbReference>
<evidence type="ECO:0000259" key="2">
    <source>
        <dbReference type="Pfam" id="PF07835"/>
    </source>
</evidence>
<evidence type="ECO:0000313" key="3">
    <source>
        <dbReference type="EMBL" id="SFV26923.1"/>
    </source>
</evidence>
<dbReference type="Pfam" id="PF07835">
    <property type="entry name" value="COX4_pro_2"/>
    <property type="match status" value="1"/>
</dbReference>